<feature type="domain" description="DUF4340" evidence="3">
    <location>
        <begin position="100"/>
        <end position="256"/>
    </location>
</feature>
<gene>
    <name evidence="4" type="ORF">C7Y44_23455</name>
</gene>
<keyword evidence="2" id="KW-0812">Transmembrane</keyword>
<dbReference type="EMBL" id="SADY01000008">
    <property type="protein sequence ID" value="TQR42109.1"/>
    <property type="molecule type" value="Genomic_DNA"/>
</dbReference>
<evidence type="ECO:0000313" key="4">
    <source>
        <dbReference type="EMBL" id="TQR42109.1"/>
    </source>
</evidence>
<keyword evidence="2" id="KW-0472">Membrane</keyword>
<dbReference type="Pfam" id="PF14238">
    <property type="entry name" value="DUF4340"/>
    <property type="match status" value="1"/>
</dbReference>
<name>A0ABY3ANH3_PAEPP</name>
<accession>A0ABY3ANH3</accession>
<dbReference type="InterPro" id="IPR025641">
    <property type="entry name" value="DUF4340"/>
</dbReference>
<evidence type="ECO:0000313" key="5">
    <source>
        <dbReference type="Proteomes" id="UP000316208"/>
    </source>
</evidence>
<evidence type="ECO:0000259" key="3">
    <source>
        <dbReference type="Pfam" id="PF14238"/>
    </source>
</evidence>
<organism evidence="4 5">
    <name type="scientific">Paenibacillus popilliae</name>
    <name type="common">Bacillus popilliae</name>
    <dbReference type="NCBI Taxonomy" id="78057"/>
    <lineage>
        <taxon>Bacteria</taxon>
        <taxon>Bacillati</taxon>
        <taxon>Bacillota</taxon>
        <taxon>Bacilli</taxon>
        <taxon>Bacillales</taxon>
        <taxon>Paenibacillaceae</taxon>
        <taxon>Paenibacillus</taxon>
    </lineage>
</organism>
<proteinExistence type="predicted"/>
<keyword evidence="5" id="KW-1185">Reference proteome</keyword>
<evidence type="ECO:0000256" key="2">
    <source>
        <dbReference type="SAM" id="Phobius"/>
    </source>
</evidence>
<sequence>MDDCYRLPSAIAWYRDSIMVEKETGIMNNMRQMRRLIPTFLLLIVFIAGYVYASTHDFFRTKQENTEAVPLITMQAQDIDSIMIVGEGSRVSLHKKGEQWEMLEPRPYPLNSYSINDWISIVTKAKADSIVEGESANLGKYGLDKPTWVFQATGANGIRHNLKIGNETPISGTYYAMVDDNNKVYQVPATEWSGLKRSAYDFVLKEPITFPIERVEQFSWSYAGKTYNLSSNDDPGSVPTNVSEGESSAGNSDSGNQTEMNWRLQDKSITEDKANVLINQFRDWSTTELPKQKKELLAGSSHEPGWKLELSLKPDAINATEKRIFEGYVIGEKVWIIPQDGQWAYAVPKAKLDEAIKEWEIEGNSASATGK</sequence>
<evidence type="ECO:0000256" key="1">
    <source>
        <dbReference type="SAM" id="MobiDB-lite"/>
    </source>
</evidence>
<feature type="region of interest" description="Disordered" evidence="1">
    <location>
        <begin position="230"/>
        <end position="258"/>
    </location>
</feature>
<dbReference type="Proteomes" id="UP000316208">
    <property type="component" value="Unassembled WGS sequence"/>
</dbReference>
<feature type="transmembrane region" description="Helical" evidence="2">
    <location>
        <begin position="36"/>
        <end position="53"/>
    </location>
</feature>
<reference evidence="4 5" key="1">
    <citation type="submission" date="2018-03" db="EMBL/GenBank/DDBJ databases">
        <title>Aerobic endospore-forming bacteria genome sequencing and assembly.</title>
        <authorList>
            <person name="Cavalcante D.A."/>
            <person name="Driks A."/>
            <person name="Putonti C."/>
            <person name="De-Souza M.T."/>
        </authorList>
    </citation>
    <scope>NUCLEOTIDE SEQUENCE [LARGE SCALE GENOMIC DNA]</scope>
    <source>
        <strain evidence="4 5">SDF0028</strain>
    </source>
</reference>
<comment type="caution">
    <text evidence="4">The sequence shown here is derived from an EMBL/GenBank/DDBJ whole genome shotgun (WGS) entry which is preliminary data.</text>
</comment>
<keyword evidence="2" id="KW-1133">Transmembrane helix</keyword>
<protein>
    <submittedName>
        <fullName evidence="4">DUF4340 domain-containing protein</fullName>
    </submittedName>
</protein>